<evidence type="ECO:0000313" key="2">
    <source>
        <dbReference type="Proteomes" id="UP000032141"/>
    </source>
</evidence>
<evidence type="ECO:0000313" key="1">
    <source>
        <dbReference type="EnsemblPlants" id="Bo00452s130.1"/>
    </source>
</evidence>
<proteinExistence type="predicted"/>
<name>A0A0D2ZPM6_BRAOL</name>
<dbReference type="Proteomes" id="UP000032141">
    <property type="component" value="Unassembled WGS sequence"/>
</dbReference>
<reference evidence="1" key="1">
    <citation type="journal article" date="2014" name="Genome Biol.">
        <title>Transcriptome and methylome profiling reveals relics of genome dominance in the mesopolyploid Brassica oleracea.</title>
        <authorList>
            <person name="Parkin I.A."/>
            <person name="Koh C."/>
            <person name="Tang H."/>
            <person name="Robinson S.J."/>
            <person name="Kagale S."/>
            <person name="Clarke W.E."/>
            <person name="Town C.D."/>
            <person name="Nixon J."/>
            <person name="Krishnakumar V."/>
            <person name="Bidwell S.L."/>
            <person name="Denoeud F."/>
            <person name="Belcram H."/>
            <person name="Links M.G."/>
            <person name="Just J."/>
            <person name="Clarke C."/>
            <person name="Bender T."/>
            <person name="Huebert T."/>
            <person name="Mason A.S."/>
            <person name="Pires J.C."/>
            <person name="Barker G."/>
            <person name="Moore J."/>
            <person name="Walley P.G."/>
            <person name="Manoli S."/>
            <person name="Batley J."/>
            <person name="Edwards D."/>
            <person name="Nelson M.N."/>
            <person name="Wang X."/>
            <person name="Paterson A.H."/>
            <person name="King G."/>
            <person name="Bancroft I."/>
            <person name="Chalhoub B."/>
            <person name="Sharpe A.G."/>
        </authorList>
    </citation>
    <scope>NUCLEOTIDE SEQUENCE [LARGE SCALE GENOMIC DNA]</scope>
    <source>
        <strain evidence="1">cv. TO1000</strain>
    </source>
</reference>
<accession>A0A0D2ZPM6</accession>
<dbReference type="Gramene" id="Bo00452s130.1">
    <property type="protein sequence ID" value="Bo00452s130.1"/>
    <property type="gene ID" value="Bo00452s130"/>
</dbReference>
<organism evidence="1 2">
    <name type="scientific">Brassica oleracea var. oleracea</name>
    <dbReference type="NCBI Taxonomy" id="109376"/>
    <lineage>
        <taxon>Eukaryota</taxon>
        <taxon>Viridiplantae</taxon>
        <taxon>Streptophyta</taxon>
        <taxon>Embryophyta</taxon>
        <taxon>Tracheophyta</taxon>
        <taxon>Spermatophyta</taxon>
        <taxon>Magnoliopsida</taxon>
        <taxon>eudicotyledons</taxon>
        <taxon>Gunneridae</taxon>
        <taxon>Pentapetalae</taxon>
        <taxon>rosids</taxon>
        <taxon>malvids</taxon>
        <taxon>Brassicales</taxon>
        <taxon>Brassicaceae</taxon>
        <taxon>Brassiceae</taxon>
        <taxon>Brassica</taxon>
    </lineage>
</organism>
<dbReference type="HOGENOM" id="CLU_2981858_0_0_1"/>
<dbReference type="EnsemblPlants" id="Bo00452s130.1">
    <property type="protein sequence ID" value="Bo00452s130.1"/>
    <property type="gene ID" value="Bo00452s130"/>
</dbReference>
<sequence>MSLRWLTKFTFSTLFDQVLRRIERPQKAAEEFLPLVSLQHLLSLSPVYIGPAVRNGPS</sequence>
<keyword evidence="2" id="KW-1185">Reference proteome</keyword>
<reference evidence="1" key="2">
    <citation type="submission" date="2015-06" db="UniProtKB">
        <authorList>
            <consortium name="EnsemblPlants"/>
        </authorList>
    </citation>
    <scope>IDENTIFICATION</scope>
</reference>
<dbReference type="AlphaFoldDB" id="A0A0D2ZPM6"/>
<protein>
    <submittedName>
        <fullName evidence="1">Uncharacterized protein</fullName>
    </submittedName>
</protein>